<dbReference type="EMBL" id="CAJEWN010000039">
    <property type="protein sequence ID" value="CAD2147450.1"/>
    <property type="molecule type" value="Genomic_DNA"/>
</dbReference>
<reference evidence="3 4" key="1">
    <citation type="submission" date="2020-08" db="EMBL/GenBank/DDBJ databases">
        <authorList>
            <person name="Koutsovoulos G."/>
            <person name="Danchin GJ E."/>
        </authorList>
    </citation>
    <scope>NUCLEOTIDE SEQUENCE [LARGE SCALE GENOMIC DNA]</scope>
</reference>
<evidence type="ECO:0000259" key="2">
    <source>
        <dbReference type="PROSITE" id="PS51455"/>
    </source>
</evidence>
<organism evidence="3 4">
    <name type="scientific">Meloidogyne enterolobii</name>
    <name type="common">Root-knot nematode worm</name>
    <name type="synonym">Meloidogyne mayaguensis</name>
    <dbReference type="NCBI Taxonomy" id="390850"/>
    <lineage>
        <taxon>Eukaryota</taxon>
        <taxon>Metazoa</taxon>
        <taxon>Ecdysozoa</taxon>
        <taxon>Nematoda</taxon>
        <taxon>Chromadorea</taxon>
        <taxon>Rhabditida</taxon>
        <taxon>Tylenchina</taxon>
        <taxon>Tylenchomorpha</taxon>
        <taxon>Tylenchoidea</taxon>
        <taxon>Meloidogynidae</taxon>
        <taxon>Meloidogyninae</taxon>
        <taxon>Meloidogyne</taxon>
    </lineage>
</organism>
<dbReference type="Gene3D" id="3.30.810.10">
    <property type="entry name" value="2-Layer Sandwich"/>
    <property type="match status" value="1"/>
</dbReference>
<dbReference type="PANTHER" id="PTHR23086">
    <property type="entry name" value="PHOSPHATIDYLINOSITOL-4-PHOSPHATE 5-KINASE"/>
    <property type="match status" value="1"/>
</dbReference>
<sequence>MIEEDSKFLERSNIIDYSLLLGIHIVDDQNEENKNIGGIKAFCDDCNNLNKILEILEKKGNIQNDSEEKNKRKELRLFVGIIDILQSFIPKRQIEARIKGLMSKIKGEKNILEDIEYAKASITDPESYSNRFINFITTKIFKKENKE</sequence>
<dbReference type="GO" id="GO:0005524">
    <property type="term" value="F:ATP binding"/>
    <property type="evidence" value="ECO:0007669"/>
    <property type="project" value="UniProtKB-UniRule"/>
</dbReference>
<feature type="domain" description="PIPK" evidence="2">
    <location>
        <begin position="1"/>
        <end position="140"/>
    </location>
</feature>
<dbReference type="GO" id="GO:0046854">
    <property type="term" value="P:phosphatidylinositol phosphate biosynthetic process"/>
    <property type="evidence" value="ECO:0007669"/>
    <property type="project" value="TreeGrafter"/>
</dbReference>
<comment type="caution">
    <text evidence="3">The sequence shown here is derived from an EMBL/GenBank/DDBJ whole genome shotgun (WGS) entry which is preliminary data.</text>
</comment>
<dbReference type="InterPro" id="IPR027483">
    <property type="entry name" value="PInositol-4-P-4/5-kinase_C_sf"/>
</dbReference>
<keyword evidence="1" id="KW-0418">Kinase</keyword>
<dbReference type="InterPro" id="IPR023610">
    <property type="entry name" value="PInositol-4/5-P-5/4-kinase"/>
</dbReference>
<gene>
    <name evidence="3" type="ORF">MENT_LOCUS8974</name>
</gene>
<keyword evidence="1" id="KW-0547">Nucleotide-binding</keyword>
<dbReference type="PANTHER" id="PTHR23086:SF8">
    <property type="entry name" value="PHOSPHATIDYLINOSITOL 5-PHOSPHATE 4-KINASE, ISOFORM A"/>
    <property type="match status" value="1"/>
</dbReference>
<proteinExistence type="predicted"/>
<dbReference type="GO" id="GO:0005886">
    <property type="term" value="C:plasma membrane"/>
    <property type="evidence" value="ECO:0007669"/>
    <property type="project" value="TreeGrafter"/>
</dbReference>
<dbReference type="OrthoDB" id="70770at2759"/>
<dbReference type="PROSITE" id="PS51455">
    <property type="entry name" value="PIPK"/>
    <property type="match status" value="1"/>
</dbReference>
<evidence type="ECO:0000313" key="3">
    <source>
        <dbReference type="EMBL" id="CAD2147450.1"/>
    </source>
</evidence>
<dbReference type="SUPFAM" id="SSF56104">
    <property type="entry name" value="SAICAR synthase-like"/>
    <property type="match status" value="1"/>
</dbReference>
<name>A0A6V7U858_MELEN</name>
<keyword evidence="1" id="KW-0808">Transferase</keyword>
<protein>
    <recommendedName>
        <fullName evidence="2">PIPK domain-containing protein</fullName>
    </recommendedName>
</protein>
<dbReference type="InterPro" id="IPR002498">
    <property type="entry name" value="PInositol-4-P-4/5-kinase_core"/>
</dbReference>
<dbReference type="Pfam" id="PF01504">
    <property type="entry name" value="PIP5K"/>
    <property type="match status" value="1"/>
</dbReference>
<evidence type="ECO:0000256" key="1">
    <source>
        <dbReference type="PROSITE-ProRule" id="PRU00781"/>
    </source>
</evidence>
<accession>A0A6V7U858</accession>
<dbReference type="GO" id="GO:0016308">
    <property type="term" value="F:1-phosphatidylinositol-4-phosphate 5-kinase activity"/>
    <property type="evidence" value="ECO:0007669"/>
    <property type="project" value="TreeGrafter"/>
</dbReference>
<dbReference type="Proteomes" id="UP000580250">
    <property type="component" value="Unassembled WGS sequence"/>
</dbReference>
<keyword evidence="1" id="KW-0067">ATP-binding</keyword>
<evidence type="ECO:0000313" key="4">
    <source>
        <dbReference type="Proteomes" id="UP000580250"/>
    </source>
</evidence>
<dbReference type="AlphaFoldDB" id="A0A6V7U858"/>